<proteinExistence type="predicted"/>
<name>A0A9X6WND0_BACTU</name>
<comment type="caution">
    <text evidence="1">The sequence shown here is derived from an EMBL/GenBank/DDBJ whole genome shotgun (WGS) entry which is preliminary data.</text>
</comment>
<dbReference type="EMBL" id="NUVX01000030">
    <property type="protein sequence ID" value="PFJ38800.1"/>
    <property type="molecule type" value="Genomic_DNA"/>
</dbReference>
<protein>
    <submittedName>
        <fullName evidence="1">Uncharacterized protein</fullName>
    </submittedName>
</protein>
<evidence type="ECO:0000313" key="2">
    <source>
        <dbReference type="Proteomes" id="UP000224003"/>
    </source>
</evidence>
<reference evidence="1 2" key="1">
    <citation type="submission" date="2017-09" db="EMBL/GenBank/DDBJ databases">
        <title>Large-scale bioinformatics analysis of Bacillus genomes uncovers conserved roles of natural products in bacterial physiology.</title>
        <authorList>
            <consortium name="Agbiome Team Llc"/>
            <person name="Bleich R.M."/>
            <person name="Grubbs K.J."/>
            <person name="Santa Maria K.C."/>
            <person name="Allen S.E."/>
            <person name="Farag S."/>
            <person name="Shank E.A."/>
            <person name="Bowers A."/>
        </authorList>
    </citation>
    <scope>NUCLEOTIDE SEQUENCE [LARGE SCALE GENOMIC DNA]</scope>
    <source>
        <strain evidence="1 2">AFS085496</strain>
    </source>
</reference>
<organism evidence="1 2">
    <name type="scientific">Bacillus thuringiensis</name>
    <dbReference type="NCBI Taxonomy" id="1428"/>
    <lineage>
        <taxon>Bacteria</taxon>
        <taxon>Bacillati</taxon>
        <taxon>Bacillota</taxon>
        <taxon>Bacilli</taxon>
        <taxon>Bacillales</taxon>
        <taxon>Bacillaceae</taxon>
        <taxon>Bacillus</taxon>
        <taxon>Bacillus cereus group</taxon>
    </lineage>
</organism>
<evidence type="ECO:0000313" key="1">
    <source>
        <dbReference type="EMBL" id="PFJ38800.1"/>
    </source>
</evidence>
<sequence>MKSSKKYTIKKQLEKANKELYQLEHAKKIISTEKCEWKQHGTINSRTLQPSYSNIVIEFADLYYPWYPVLENTTLLYNTFSYLRPYTIKFVHVYGVKKPFQVYLIDPFNNETTSKHFKSLEKATKYIDKLKIKVEKMYQQQIDKIDKFVEVKEKEISVIKKAHIFFKSAF</sequence>
<dbReference type="AlphaFoldDB" id="A0A9X6WND0"/>
<gene>
    <name evidence="1" type="ORF">COJ15_17130</name>
</gene>
<dbReference type="RefSeq" id="WP_098007371.1">
    <property type="nucleotide sequence ID" value="NZ_NUVX01000030.1"/>
</dbReference>
<dbReference type="Proteomes" id="UP000224003">
    <property type="component" value="Unassembled WGS sequence"/>
</dbReference>
<accession>A0A9X6WND0</accession>